<evidence type="ECO:0000313" key="2">
    <source>
        <dbReference type="EMBL" id="KIH55713.1"/>
    </source>
</evidence>
<dbReference type="InterPro" id="IPR002110">
    <property type="entry name" value="Ankyrin_rpt"/>
</dbReference>
<dbReference type="OrthoDB" id="5876368at2759"/>
<organism evidence="2 3">
    <name type="scientific">Ancylostoma duodenale</name>
    <dbReference type="NCBI Taxonomy" id="51022"/>
    <lineage>
        <taxon>Eukaryota</taxon>
        <taxon>Metazoa</taxon>
        <taxon>Ecdysozoa</taxon>
        <taxon>Nematoda</taxon>
        <taxon>Chromadorea</taxon>
        <taxon>Rhabditida</taxon>
        <taxon>Rhabditina</taxon>
        <taxon>Rhabditomorpha</taxon>
        <taxon>Strongyloidea</taxon>
        <taxon>Ancylostomatidae</taxon>
        <taxon>Ancylostomatinae</taxon>
        <taxon>Ancylostoma</taxon>
    </lineage>
</organism>
<proteinExistence type="predicted"/>
<dbReference type="PANTHER" id="PTHR24172:SF4">
    <property type="entry name" value="ANK_REP_REGION DOMAIN-CONTAINING PROTEIN"/>
    <property type="match status" value="1"/>
</dbReference>
<dbReference type="Proteomes" id="UP000054047">
    <property type="component" value="Unassembled WGS sequence"/>
</dbReference>
<dbReference type="PANTHER" id="PTHR24172">
    <property type="entry name" value="ANK_REP_REGION DOMAIN-CONTAINING PROTEIN"/>
    <property type="match status" value="1"/>
</dbReference>
<keyword evidence="1" id="KW-0040">ANK repeat</keyword>
<keyword evidence="3" id="KW-1185">Reference proteome</keyword>
<dbReference type="Pfam" id="PF12796">
    <property type="entry name" value="Ank_2"/>
    <property type="match status" value="1"/>
</dbReference>
<feature type="non-terminal residue" evidence="2">
    <location>
        <position position="1"/>
    </location>
</feature>
<dbReference type="AlphaFoldDB" id="A0A0C2CH65"/>
<dbReference type="EMBL" id="KN736881">
    <property type="protein sequence ID" value="KIH55713.1"/>
    <property type="molecule type" value="Genomic_DNA"/>
</dbReference>
<name>A0A0C2CH65_9BILA</name>
<dbReference type="PROSITE" id="PS50088">
    <property type="entry name" value="ANK_REPEAT"/>
    <property type="match status" value="1"/>
</dbReference>
<dbReference type="SMART" id="SM00248">
    <property type="entry name" value="ANK"/>
    <property type="match status" value="2"/>
</dbReference>
<accession>A0A0C2CH65</accession>
<sequence>THVRRKRIGTSGRSLLAAVCNGDAEAVTKELTARNVRVCHPLTGCSTLHLAVLGDNPTILSILLKNRSADLNMRDNEGRTALHYAAARCNLDGDPTMFYMLSEKGAKDDLSVVASADNPYLEVLNVA</sequence>
<evidence type="ECO:0000313" key="3">
    <source>
        <dbReference type="Proteomes" id="UP000054047"/>
    </source>
</evidence>
<dbReference type="Gene3D" id="1.25.40.20">
    <property type="entry name" value="Ankyrin repeat-containing domain"/>
    <property type="match status" value="1"/>
</dbReference>
<reference evidence="2 3" key="1">
    <citation type="submission" date="2013-12" db="EMBL/GenBank/DDBJ databases">
        <title>Draft genome of the parsitic nematode Ancylostoma duodenale.</title>
        <authorList>
            <person name="Mitreva M."/>
        </authorList>
    </citation>
    <scope>NUCLEOTIDE SEQUENCE [LARGE SCALE GENOMIC DNA]</scope>
    <source>
        <strain evidence="2 3">Zhejiang</strain>
    </source>
</reference>
<protein>
    <submittedName>
        <fullName evidence="2">Ankyrin repeat protein</fullName>
    </submittedName>
</protein>
<feature type="repeat" description="ANK" evidence="1">
    <location>
        <begin position="43"/>
        <end position="76"/>
    </location>
</feature>
<evidence type="ECO:0000256" key="1">
    <source>
        <dbReference type="PROSITE-ProRule" id="PRU00023"/>
    </source>
</evidence>
<dbReference type="SUPFAM" id="SSF48403">
    <property type="entry name" value="Ankyrin repeat"/>
    <property type="match status" value="1"/>
</dbReference>
<dbReference type="InterPro" id="IPR036770">
    <property type="entry name" value="Ankyrin_rpt-contain_sf"/>
</dbReference>
<gene>
    <name evidence="2" type="ORF">ANCDUO_14123</name>
</gene>